<keyword evidence="3" id="KW-0675">Receptor</keyword>
<dbReference type="SUPFAM" id="SSF109604">
    <property type="entry name" value="HD-domain/PDEase-like"/>
    <property type="match status" value="1"/>
</dbReference>
<gene>
    <name evidence="3" type="ordered locus">Spirs_2449</name>
</gene>
<keyword evidence="1" id="KW-0812">Transmembrane</keyword>
<dbReference type="KEGG" id="ssm:Spirs_2449"/>
<dbReference type="Proteomes" id="UP000002318">
    <property type="component" value="Chromosome"/>
</dbReference>
<dbReference type="PANTHER" id="PTHR36442:SF1">
    <property type="entry name" value="CYCLIC-DI-AMP PHOSPHODIESTERASE PGPH"/>
    <property type="match status" value="1"/>
</dbReference>
<evidence type="ECO:0000259" key="2">
    <source>
        <dbReference type="PROSITE" id="PS51831"/>
    </source>
</evidence>
<accession>E1R3D2</accession>
<feature type="transmembrane region" description="Helical" evidence="1">
    <location>
        <begin position="404"/>
        <end position="419"/>
    </location>
</feature>
<dbReference type="InterPro" id="IPR006675">
    <property type="entry name" value="HDIG_dom"/>
</dbReference>
<dbReference type="Pfam" id="PF07698">
    <property type="entry name" value="7TM-7TMR_HD"/>
    <property type="match status" value="1"/>
</dbReference>
<reference evidence="3 4" key="1">
    <citation type="journal article" date="2010" name="Stand. Genomic Sci.">
        <title>Complete genome sequence of Spirochaeta smaragdinae type strain (SEBR 4228).</title>
        <authorList>
            <person name="Mavromatis K."/>
            <person name="Yasawong M."/>
            <person name="Chertkov O."/>
            <person name="Lapidus A."/>
            <person name="Lucas S."/>
            <person name="Nolan M."/>
            <person name="Del Rio T.G."/>
            <person name="Tice H."/>
            <person name="Cheng J.F."/>
            <person name="Pitluck S."/>
            <person name="Liolios K."/>
            <person name="Ivanova N."/>
            <person name="Tapia R."/>
            <person name="Han C."/>
            <person name="Bruce D."/>
            <person name="Goodwin L."/>
            <person name="Pati A."/>
            <person name="Chen A."/>
            <person name="Palaniappan K."/>
            <person name="Land M."/>
            <person name="Hauser L."/>
            <person name="Chang Y.J."/>
            <person name="Jeffries C.D."/>
            <person name="Detter J.C."/>
            <person name="Rohde M."/>
            <person name="Brambilla E."/>
            <person name="Spring S."/>
            <person name="Goker M."/>
            <person name="Sikorski J."/>
            <person name="Woyke T."/>
            <person name="Bristow J."/>
            <person name="Eisen J.A."/>
            <person name="Markowitz V."/>
            <person name="Hugenholtz P."/>
            <person name="Klenk H.P."/>
            <person name="Kyrpides N.C."/>
        </authorList>
    </citation>
    <scope>NUCLEOTIDE SEQUENCE [LARGE SCALE GENOMIC DNA]</scope>
    <source>
        <strain evidence="4">DSM 11293 / JCM 15392 / SEBR 4228</strain>
    </source>
</reference>
<dbReference type="PROSITE" id="PS51831">
    <property type="entry name" value="HD"/>
    <property type="match status" value="1"/>
</dbReference>
<evidence type="ECO:0000313" key="4">
    <source>
        <dbReference type="Proteomes" id="UP000002318"/>
    </source>
</evidence>
<dbReference type="HOGENOM" id="CLU_015767_1_2_12"/>
<proteinExistence type="predicted"/>
<name>E1R3D2_SEDSS</name>
<feature type="transmembrane region" description="Helical" evidence="1">
    <location>
        <begin position="296"/>
        <end position="318"/>
    </location>
</feature>
<dbReference type="RefSeq" id="WP_013255026.1">
    <property type="nucleotide sequence ID" value="NC_014364.1"/>
</dbReference>
<dbReference type="SMART" id="SM00471">
    <property type="entry name" value="HDc"/>
    <property type="match status" value="1"/>
</dbReference>
<dbReference type="CDD" id="cd00077">
    <property type="entry name" value="HDc"/>
    <property type="match status" value="1"/>
</dbReference>
<keyword evidence="1" id="KW-0472">Membrane</keyword>
<dbReference type="STRING" id="573413.Spirs_2449"/>
<dbReference type="eggNOG" id="COG1480">
    <property type="taxonomic scope" value="Bacteria"/>
</dbReference>
<dbReference type="Gene3D" id="1.10.3210.10">
    <property type="entry name" value="Hypothetical protein af1432"/>
    <property type="match status" value="1"/>
</dbReference>
<feature type="transmembrane region" description="Helical" evidence="1">
    <location>
        <begin position="431"/>
        <end position="449"/>
    </location>
</feature>
<keyword evidence="1" id="KW-1133">Transmembrane helix</keyword>
<dbReference type="InterPro" id="IPR011624">
    <property type="entry name" value="Metal-dep_PHydrolase_7TM_extra"/>
</dbReference>
<evidence type="ECO:0000313" key="3">
    <source>
        <dbReference type="EMBL" id="ADK81563.1"/>
    </source>
</evidence>
<dbReference type="EMBL" id="CP002116">
    <property type="protein sequence ID" value="ADK81563.1"/>
    <property type="molecule type" value="Genomic_DNA"/>
</dbReference>
<dbReference type="OrthoDB" id="9806952at2"/>
<dbReference type="NCBIfam" id="TIGR00277">
    <property type="entry name" value="HDIG"/>
    <property type="match status" value="1"/>
</dbReference>
<dbReference type="AlphaFoldDB" id="E1R3D2"/>
<feature type="domain" description="HD" evidence="2">
    <location>
        <begin position="514"/>
        <end position="658"/>
    </location>
</feature>
<dbReference type="InterPro" id="IPR003607">
    <property type="entry name" value="HD/PDEase_dom"/>
</dbReference>
<feature type="transmembrane region" description="Helical" evidence="1">
    <location>
        <begin position="330"/>
        <end position="351"/>
    </location>
</feature>
<sequence length="732" mass="81755">MNVKKQDSIHLSHRAAPIATAVAFLIAAVLSLFSPQMGGFLFRENYSRFSAGQIADRDLVAPKAVEYVKSTETTRKIEEARAQVLPVYAAQEKAILESLHSLEQFFDYLNEKRALGNSPSLLAEIESRFSVRLDQRELELLLQGNTKSSSLFPLIEELVTDFMEHGVFESLPQVSGDSIMLQRWEHGEKGKSVLSIGDLIIPSRIPDAVRSSLAGTGIDEKTLDLIERLTLHFITPNVRFDSVLTEEAKAKAAAGVAPVTGEIEEGERVIRKGFIVTENDMEKIQAISQAQTGIQYGMIIATFLYLALMFFLGFILLSPYLQPRWRTFQFLMLMLITWLFFFASAALSFFLTGEDWTMLRAFFLPSALVSMLITSMIGEKAAFLLIFLSAFSIVPFVPIGKMDLIFIIVSGLTGIHVIRKSERRIDLVRGGALISCIHLLMVLVIGLLSKKPVSWFASAAGLAIINALACTVLNLTILPVIEHFLNAPTVFRLIELSDMNTPLFKRMIMAAPGTYSHSVSVANMAESACRAIGVNHLLARVGAYYHDIGKIEQPEYFIENQTGNNKHDELKPSLSVAVIKSHVKIGIEKAKELKLPPEVVDIVGQHHGNGLIEYFYTEALKNEEENQKISPEEYSYNGSPPVSREAAVVMLADTIEAATRTLKKPTVAKLEKFIWSKIMDKVINRQMINCDLTFRDMEKIKQSFVQILAGHFHSRIEYPKAEEGKRKTHEQS</sequence>
<dbReference type="InterPro" id="IPR011621">
    <property type="entry name" value="Metal-dep_PHydrolase_7TM_intra"/>
</dbReference>
<dbReference type="InterPro" id="IPR006674">
    <property type="entry name" value="HD_domain"/>
</dbReference>
<keyword evidence="4" id="KW-1185">Reference proteome</keyword>
<protein>
    <submittedName>
        <fullName evidence="3">7TM receptor with intracellular metal dependent phosphohydrolase</fullName>
    </submittedName>
</protein>
<dbReference type="Pfam" id="PF01966">
    <property type="entry name" value="HD"/>
    <property type="match status" value="1"/>
</dbReference>
<dbReference type="PANTHER" id="PTHR36442">
    <property type="entry name" value="CYCLIC-DI-AMP PHOSPHODIESTERASE PGPH"/>
    <property type="match status" value="1"/>
</dbReference>
<feature type="transmembrane region" description="Helical" evidence="1">
    <location>
        <begin position="21"/>
        <end position="42"/>
    </location>
</feature>
<evidence type="ECO:0000256" key="1">
    <source>
        <dbReference type="SAM" id="Phobius"/>
    </source>
</evidence>
<dbReference type="Pfam" id="PF07697">
    <property type="entry name" value="7TMR-HDED"/>
    <property type="match status" value="1"/>
</dbReference>
<organism evidence="3 4">
    <name type="scientific">Sediminispirochaeta smaragdinae (strain DSM 11293 / JCM 15392 / SEBR 4228)</name>
    <name type="common">Spirochaeta smaragdinae</name>
    <dbReference type="NCBI Taxonomy" id="573413"/>
    <lineage>
        <taxon>Bacteria</taxon>
        <taxon>Pseudomonadati</taxon>
        <taxon>Spirochaetota</taxon>
        <taxon>Spirochaetia</taxon>
        <taxon>Spirochaetales</taxon>
        <taxon>Spirochaetaceae</taxon>
        <taxon>Sediminispirochaeta</taxon>
    </lineage>
</organism>
<feature type="transmembrane region" description="Helical" evidence="1">
    <location>
        <begin position="455"/>
        <end position="478"/>
    </location>
</feature>
<feature type="transmembrane region" description="Helical" evidence="1">
    <location>
        <begin position="357"/>
        <end position="374"/>
    </location>
</feature>
<dbReference type="InterPro" id="IPR052722">
    <property type="entry name" value="PgpH_phosphodiesterase"/>
</dbReference>